<dbReference type="EMBL" id="CP139858">
    <property type="protein sequence ID" value="WQC01198.1"/>
    <property type="molecule type" value="Genomic_DNA"/>
</dbReference>
<organism evidence="3 4">
    <name type="scientific">Mesorhizobium huakuii</name>
    <dbReference type="NCBI Taxonomy" id="28104"/>
    <lineage>
        <taxon>Bacteria</taxon>
        <taxon>Pseudomonadati</taxon>
        <taxon>Pseudomonadota</taxon>
        <taxon>Alphaproteobacteria</taxon>
        <taxon>Hyphomicrobiales</taxon>
        <taxon>Phyllobacteriaceae</taxon>
        <taxon>Mesorhizobium</taxon>
    </lineage>
</organism>
<dbReference type="Pfam" id="PF00460">
    <property type="entry name" value="Flg_bb_rod"/>
    <property type="match status" value="1"/>
</dbReference>
<feature type="domain" description="Flagellar basal body rod protein N-terminal" evidence="2">
    <location>
        <begin position="18"/>
        <end position="37"/>
    </location>
</feature>
<accession>A0ABZ0VUL7</accession>
<name>A0ABZ0VUL7_9HYPH</name>
<gene>
    <name evidence="3" type="primary">flgB</name>
    <name evidence="3" type="ORF">U0R22_005414</name>
</gene>
<dbReference type="RefSeq" id="WP_322416099.1">
    <property type="nucleotide sequence ID" value="NZ_CP139858.1"/>
</dbReference>
<keyword evidence="3" id="KW-0969">Cilium</keyword>
<reference evidence="3 4" key="1">
    <citation type="submission" date="2023-11" db="EMBL/GenBank/DDBJ databases">
        <authorList>
            <person name="Panchal A.K."/>
            <person name="Meaney J.S."/>
            <person name="Karas B.J."/>
            <person name="diCenzo G.C."/>
        </authorList>
    </citation>
    <scope>NUCLEOTIDE SEQUENCE [LARGE SCALE GENOMIC DNA]</scope>
    <source>
        <strain evidence="3 4">NZP2235</strain>
    </source>
</reference>
<keyword evidence="4" id="KW-1185">Reference proteome</keyword>
<proteinExistence type="predicted"/>
<evidence type="ECO:0000313" key="3">
    <source>
        <dbReference type="EMBL" id="WQC01198.1"/>
    </source>
</evidence>
<comment type="subcellular location">
    <subcellularLocation>
        <location evidence="1">Bacterial flagellum basal body</location>
    </subcellularLocation>
</comment>
<dbReference type="NCBIfam" id="NF004653">
    <property type="entry name" value="PRK06003.1"/>
    <property type="match status" value="1"/>
</dbReference>
<keyword evidence="3" id="KW-0966">Cell projection</keyword>
<sequence length="126" mass="13566">MEPVSLFDLAAKQAQWLSVRQSAIAGNIANANTPGYTANDVEPFEKVLDRTAVSLQTTEAGHLGSAATNAGFTIKPQEDDGVVMPSKNTVVLEDQLLKAGEVRRSFELNTAIVKAFHSMMMMVVKS</sequence>
<evidence type="ECO:0000259" key="2">
    <source>
        <dbReference type="Pfam" id="PF00460"/>
    </source>
</evidence>
<dbReference type="Proteomes" id="UP001322481">
    <property type="component" value="Chromosome"/>
</dbReference>
<protein>
    <submittedName>
        <fullName evidence="3">Flagellar basal body rod protein FlgB</fullName>
    </submittedName>
</protein>
<evidence type="ECO:0000256" key="1">
    <source>
        <dbReference type="ARBA" id="ARBA00004117"/>
    </source>
</evidence>
<keyword evidence="3" id="KW-0282">Flagellum</keyword>
<evidence type="ECO:0000313" key="4">
    <source>
        <dbReference type="Proteomes" id="UP001322481"/>
    </source>
</evidence>
<dbReference type="InterPro" id="IPR001444">
    <property type="entry name" value="Flag_bb_rod_N"/>
</dbReference>